<reference evidence="1" key="1">
    <citation type="submission" date="2013-07" db="EMBL/GenBank/DDBJ databases">
        <title>The genome of Eucalyptus grandis.</title>
        <authorList>
            <person name="Schmutz J."/>
            <person name="Hayes R."/>
            <person name="Myburg A."/>
            <person name="Tuskan G."/>
            <person name="Grattapaglia D."/>
            <person name="Rokhsar D.S."/>
        </authorList>
    </citation>
    <scope>NUCLEOTIDE SEQUENCE</scope>
    <source>
        <tissue evidence="1">Leaf extractions</tissue>
    </source>
</reference>
<gene>
    <name evidence="1" type="ORF">EUGRSUZ_B03423</name>
</gene>
<proteinExistence type="predicted"/>
<protein>
    <submittedName>
        <fullName evidence="1">Uncharacterized protein</fullName>
    </submittedName>
</protein>
<sequence length="71" mass="8232">MQYNPSGKNCHKIQIPTALTITPHKFIMDVTYPAKTWCSLLKVFPPAHHKGKRNMTRARTQQGRQILLKFI</sequence>
<evidence type="ECO:0000313" key="1">
    <source>
        <dbReference type="EMBL" id="KCW86825.1"/>
    </source>
</evidence>
<name>A0A059D9D1_EUCGR</name>
<organism evidence="1">
    <name type="scientific">Eucalyptus grandis</name>
    <name type="common">Flooded gum</name>
    <dbReference type="NCBI Taxonomy" id="71139"/>
    <lineage>
        <taxon>Eukaryota</taxon>
        <taxon>Viridiplantae</taxon>
        <taxon>Streptophyta</taxon>
        <taxon>Embryophyta</taxon>
        <taxon>Tracheophyta</taxon>
        <taxon>Spermatophyta</taxon>
        <taxon>Magnoliopsida</taxon>
        <taxon>eudicotyledons</taxon>
        <taxon>Gunneridae</taxon>
        <taxon>Pentapetalae</taxon>
        <taxon>rosids</taxon>
        <taxon>malvids</taxon>
        <taxon>Myrtales</taxon>
        <taxon>Myrtaceae</taxon>
        <taxon>Myrtoideae</taxon>
        <taxon>Eucalypteae</taxon>
        <taxon>Eucalyptus</taxon>
    </lineage>
</organism>
<dbReference type="EMBL" id="KK198754">
    <property type="protein sequence ID" value="KCW86825.1"/>
    <property type="molecule type" value="Genomic_DNA"/>
</dbReference>
<dbReference type="AlphaFoldDB" id="A0A059D9D1"/>
<dbReference type="InParanoid" id="A0A059D9D1"/>
<accession>A0A059D9D1</accession>
<dbReference type="Gramene" id="KCW86825">
    <property type="protein sequence ID" value="KCW86825"/>
    <property type="gene ID" value="EUGRSUZ_B03423"/>
</dbReference>